<keyword evidence="3" id="KW-1185">Reference proteome</keyword>
<dbReference type="EMBL" id="JAGKSB010000015">
    <property type="protein sequence ID" value="MBP3944285.1"/>
    <property type="molecule type" value="Genomic_DNA"/>
</dbReference>
<dbReference type="InterPro" id="IPR000600">
    <property type="entry name" value="ROK"/>
</dbReference>
<dbReference type="Pfam" id="PF00480">
    <property type="entry name" value="ROK"/>
    <property type="match status" value="1"/>
</dbReference>
<dbReference type="Proteomes" id="UP000679691">
    <property type="component" value="Unassembled WGS sequence"/>
</dbReference>
<dbReference type="InterPro" id="IPR036388">
    <property type="entry name" value="WH-like_DNA-bd_sf"/>
</dbReference>
<proteinExistence type="inferred from homology"/>
<dbReference type="AlphaFoldDB" id="A0A8T4HDB0"/>
<dbReference type="Gene3D" id="1.10.10.10">
    <property type="entry name" value="Winged helix-like DNA-binding domain superfamily/Winged helix DNA-binding domain"/>
    <property type="match status" value="1"/>
</dbReference>
<evidence type="ECO:0000313" key="2">
    <source>
        <dbReference type="EMBL" id="MBP3944285.1"/>
    </source>
</evidence>
<dbReference type="PANTHER" id="PTHR18964:SF149">
    <property type="entry name" value="BIFUNCTIONAL UDP-N-ACETYLGLUCOSAMINE 2-EPIMERASE_N-ACETYLMANNOSAMINE KINASE"/>
    <property type="match status" value="1"/>
</dbReference>
<protein>
    <submittedName>
        <fullName evidence="2">ROK family transcriptional regulator</fullName>
    </submittedName>
</protein>
<dbReference type="RefSeq" id="WP_353547792.1">
    <property type="nucleotide sequence ID" value="NZ_JAGKSB010000015.1"/>
</dbReference>
<dbReference type="InterPro" id="IPR043129">
    <property type="entry name" value="ATPase_NBD"/>
</dbReference>
<dbReference type="SUPFAM" id="SSF46785">
    <property type="entry name" value="Winged helix' DNA-binding domain"/>
    <property type="match status" value="1"/>
</dbReference>
<dbReference type="SUPFAM" id="SSF53067">
    <property type="entry name" value="Actin-like ATPase domain"/>
    <property type="match status" value="1"/>
</dbReference>
<gene>
    <name evidence="2" type="ORF">J5U18_12100</name>
</gene>
<reference evidence="2" key="1">
    <citation type="submission" date="2021-03" db="EMBL/GenBank/DDBJ databases">
        <authorList>
            <person name="Lu T."/>
            <person name="Wang Q."/>
            <person name="Han X."/>
        </authorList>
    </citation>
    <scope>NUCLEOTIDE SEQUENCE</scope>
    <source>
        <strain evidence="2">WQ 2009</strain>
    </source>
</reference>
<dbReference type="Pfam" id="PF13412">
    <property type="entry name" value="HTH_24"/>
    <property type="match status" value="1"/>
</dbReference>
<name>A0A8T4HDB0_9SPHI</name>
<sequence length="410" mass="45510">MISKFSDLLKPTKDAKQLRTAQKKLKIIREVYRHDGIAVNDLIRKLNLSFPTVNSILVELIEQGIILPTDRGESFGGRKPNLYNLSECLFQILCVEIQIKSIKISLIDNNTIILKQAITVTSDLSSRSEGLLNLANLIKEFIADHQILPSQYLGIAIAMPGLIDGNQGVNYSYLYDPDINLKAYFEQRFQKDIFLINDTKNATYAEQYFGALQQIDHGLTILMDWGMALGIVAKGEVLTGKNGFSGEMGHINFIENGELCYCGKRGCLETVASGLALSTKARKDINNNVPTLITNKIKSEDILPIHIIDAALDGDQYAIVLINELGQNLGKAISIFIQIFNPEKVVLSGVFAKANKLITIPIQQQIQTYAMGRILKNSEIVLSTISENNITAALSKSFFINYLNSHISKD</sequence>
<dbReference type="Gene3D" id="3.30.420.40">
    <property type="match status" value="2"/>
</dbReference>
<dbReference type="InterPro" id="IPR036390">
    <property type="entry name" value="WH_DNA-bd_sf"/>
</dbReference>
<evidence type="ECO:0000313" key="3">
    <source>
        <dbReference type="Proteomes" id="UP000679691"/>
    </source>
</evidence>
<organism evidence="2 3">
    <name type="scientific">Rhinopithecimicrobium faecis</name>
    <dbReference type="NCBI Taxonomy" id="2820698"/>
    <lineage>
        <taxon>Bacteria</taxon>
        <taxon>Pseudomonadati</taxon>
        <taxon>Bacteroidota</taxon>
        <taxon>Sphingobacteriia</taxon>
        <taxon>Sphingobacteriales</taxon>
        <taxon>Sphingobacteriaceae</taxon>
        <taxon>Rhinopithecimicrobium</taxon>
    </lineage>
</organism>
<dbReference type="PANTHER" id="PTHR18964">
    <property type="entry name" value="ROK (REPRESSOR, ORF, KINASE) FAMILY"/>
    <property type="match status" value="1"/>
</dbReference>
<comment type="similarity">
    <text evidence="1">Belongs to the ROK (NagC/XylR) family.</text>
</comment>
<accession>A0A8T4HDB0</accession>
<comment type="caution">
    <text evidence="2">The sequence shown here is derived from an EMBL/GenBank/DDBJ whole genome shotgun (WGS) entry which is preliminary data.</text>
</comment>
<evidence type="ECO:0000256" key="1">
    <source>
        <dbReference type="ARBA" id="ARBA00006479"/>
    </source>
</evidence>